<evidence type="ECO:0000256" key="3">
    <source>
        <dbReference type="ARBA" id="ARBA00023163"/>
    </source>
</evidence>
<feature type="non-terminal residue" evidence="4">
    <location>
        <position position="1"/>
    </location>
</feature>
<proteinExistence type="predicted"/>
<sequence length="54" mass="6071">LFASDGVDKAEREHAQLLELCRARRKHEAVVLLRQHIEAAGQSIKRILASGHKN</sequence>
<evidence type="ECO:0000256" key="1">
    <source>
        <dbReference type="ARBA" id="ARBA00023015"/>
    </source>
</evidence>
<protein>
    <submittedName>
        <fullName evidence="4">GntR family transcriptional regulator</fullName>
    </submittedName>
</protein>
<dbReference type="Gene3D" id="1.20.120.530">
    <property type="entry name" value="GntR ligand-binding domain-like"/>
    <property type="match status" value="1"/>
</dbReference>
<keyword evidence="5" id="KW-1185">Reference proteome</keyword>
<gene>
    <name evidence="4" type="ORF">CRU87_09810</name>
</gene>
<dbReference type="SUPFAM" id="SSF48008">
    <property type="entry name" value="GntR ligand-binding domain-like"/>
    <property type="match status" value="1"/>
</dbReference>
<dbReference type="Proteomes" id="UP000289132">
    <property type="component" value="Unassembled WGS sequence"/>
</dbReference>
<accession>A0ABY0ETY6</accession>
<evidence type="ECO:0000313" key="4">
    <source>
        <dbReference type="EMBL" id="RXJ88658.1"/>
    </source>
</evidence>
<comment type="caution">
    <text evidence="4">The sequence shown here is derived from an EMBL/GenBank/DDBJ whole genome shotgun (WGS) entry which is preliminary data.</text>
</comment>
<dbReference type="InterPro" id="IPR008920">
    <property type="entry name" value="TF_FadR/GntR_C"/>
</dbReference>
<reference evidence="4 5" key="1">
    <citation type="submission" date="2017-10" db="EMBL/GenBank/DDBJ databases">
        <title>Genomics of the genus Arcobacter.</title>
        <authorList>
            <person name="Perez-Cataluna A."/>
            <person name="Figueras M.J."/>
        </authorList>
    </citation>
    <scope>NUCLEOTIDE SEQUENCE [LARGE SCALE GENOMIC DNA]</scope>
    <source>
        <strain evidence="4 5">LMG 25534</strain>
    </source>
</reference>
<keyword evidence="1" id="KW-0805">Transcription regulation</keyword>
<keyword evidence="3" id="KW-0804">Transcription</keyword>
<evidence type="ECO:0000313" key="5">
    <source>
        <dbReference type="Proteomes" id="UP000289132"/>
    </source>
</evidence>
<organism evidence="4 5">
    <name type="scientific">Aliarcobacter trophiarum LMG 25534</name>
    <dbReference type="NCBI Taxonomy" id="1032241"/>
    <lineage>
        <taxon>Bacteria</taxon>
        <taxon>Pseudomonadati</taxon>
        <taxon>Campylobacterota</taxon>
        <taxon>Epsilonproteobacteria</taxon>
        <taxon>Campylobacterales</taxon>
        <taxon>Arcobacteraceae</taxon>
        <taxon>Aliarcobacter</taxon>
    </lineage>
</organism>
<evidence type="ECO:0000256" key="2">
    <source>
        <dbReference type="ARBA" id="ARBA00023125"/>
    </source>
</evidence>
<keyword evidence="2" id="KW-0238">DNA-binding</keyword>
<dbReference type="EMBL" id="PDKD01000043">
    <property type="protein sequence ID" value="RXJ88658.1"/>
    <property type="molecule type" value="Genomic_DNA"/>
</dbReference>
<name>A0ABY0ETY6_9BACT</name>